<sequence>MLVLCITQKAHGKFPYPFANVIWRIAENAKCFLIKFPGSRIHQVSAVHRLNFPSKVAKHRVADISSNEKNYFSRFISTER</sequence>
<protein>
    <submittedName>
        <fullName evidence="1">Uncharacterized protein n344R</fullName>
    </submittedName>
</protein>
<dbReference type="KEGG" id="vg:5469803"/>
<evidence type="ECO:0000313" key="2">
    <source>
        <dbReference type="Proteomes" id="UP000204095"/>
    </source>
</evidence>
<accession>A7J748</accession>
<gene>
    <name evidence="1" type="primary">n344R</name>
    <name evidence="1" type="ORF">FR483_n344R</name>
</gene>
<dbReference type="EMBL" id="DQ890022">
    <property type="protein sequence ID" value="ABT15629.1"/>
    <property type="molecule type" value="Genomic_DNA"/>
</dbReference>
<dbReference type="RefSeq" id="YP_001425976.1">
    <property type="nucleotide sequence ID" value="NC_008603.1"/>
</dbReference>
<evidence type="ECO:0000313" key="1">
    <source>
        <dbReference type="EMBL" id="ABT15629.1"/>
    </source>
</evidence>
<organismHost>
    <name type="scientific">Paramecium bursaria</name>
    <dbReference type="NCBI Taxonomy" id="74790"/>
</organismHost>
<organism evidence="1 2">
    <name type="scientific">Paramecium bursaria Chlorella virus FR483</name>
    <name type="common">PBCV-FR483</name>
    <dbReference type="NCBI Taxonomy" id="399781"/>
    <lineage>
        <taxon>Viruses</taxon>
        <taxon>Varidnaviria</taxon>
        <taxon>Bamfordvirae</taxon>
        <taxon>Nucleocytoviricota</taxon>
        <taxon>Megaviricetes</taxon>
        <taxon>Algavirales</taxon>
        <taxon>Phycodnaviridae</taxon>
        <taxon>Chlorovirus</taxon>
        <taxon>Chlorovirus conductrix</taxon>
        <taxon>Paramecium bursaria Chlorella virus A1</taxon>
    </lineage>
</organism>
<dbReference type="Proteomes" id="UP000204095">
    <property type="component" value="Segment"/>
</dbReference>
<dbReference type="GeneID" id="5469803"/>
<name>A7J748_PBCVF</name>
<reference evidence="1 2" key="1">
    <citation type="journal article" date="2007" name="Virology">
        <title>Sequence and annotation of the 314-kb MT325 and the 321-kb FR483 viruses that infect Chlorella Pbi.</title>
        <authorList>
            <person name="Fitzgerald L.A."/>
            <person name="Graves M.V."/>
            <person name="Li X."/>
            <person name="Feldblyum T."/>
            <person name="Hartigan J."/>
            <person name="Van Etten J.L."/>
        </authorList>
    </citation>
    <scope>NUCLEOTIDE SEQUENCE [LARGE SCALE GENOMIC DNA]</scope>
    <source>
        <strain evidence="1 2">FR483</strain>
    </source>
</reference>
<proteinExistence type="predicted"/>